<accession>A0ABQ7ZHT1</accession>
<reference evidence="1 2" key="1">
    <citation type="submission" date="2021-05" db="EMBL/GenBank/DDBJ databases">
        <title>Genome Assembly of Synthetic Allotetraploid Brassica napus Reveals Homoeologous Exchanges between Subgenomes.</title>
        <authorList>
            <person name="Davis J.T."/>
        </authorList>
    </citation>
    <scope>NUCLEOTIDE SEQUENCE [LARGE SCALE GENOMIC DNA]</scope>
    <source>
        <strain evidence="2">cv. Da-Ae</strain>
        <tissue evidence="1">Seedling</tissue>
    </source>
</reference>
<gene>
    <name evidence="1" type="ORF">HID58_067046</name>
</gene>
<organism evidence="1 2">
    <name type="scientific">Brassica napus</name>
    <name type="common">Rape</name>
    <dbReference type="NCBI Taxonomy" id="3708"/>
    <lineage>
        <taxon>Eukaryota</taxon>
        <taxon>Viridiplantae</taxon>
        <taxon>Streptophyta</taxon>
        <taxon>Embryophyta</taxon>
        <taxon>Tracheophyta</taxon>
        <taxon>Spermatophyta</taxon>
        <taxon>Magnoliopsida</taxon>
        <taxon>eudicotyledons</taxon>
        <taxon>Gunneridae</taxon>
        <taxon>Pentapetalae</taxon>
        <taxon>rosids</taxon>
        <taxon>malvids</taxon>
        <taxon>Brassicales</taxon>
        <taxon>Brassicaceae</taxon>
        <taxon>Brassiceae</taxon>
        <taxon>Brassica</taxon>
    </lineage>
</organism>
<evidence type="ECO:0000313" key="1">
    <source>
        <dbReference type="EMBL" id="KAH0879652.1"/>
    </source>
</evidence>
<dbReference type="EMBL" id="JAGKQM010000015">
    <property type="protein sequence ID" value="KAH0879652.1"/>
    <property type="molecule type" value="Genomic_DNA"/>
</dbReference>
<proteinExistence type="predicted"/>
<sequence length="88" mass="10260">MCSSSMSHHLVNLVVTPSARSRQRRKIIPKPSLFLFTSCSLICRLMDLMGFLCVTNQWSPSRQWRSMEEAEKLCLWFRPVFILVVKTV</sequence>
<protein>
    <submittedName>
        <fullName evidence="1">Uncharacterized protein</fullName>
    </submittedName>
</protein>
<comment type="caution">
    <text evidence="1">The sequence shown here is derived from an EMBL/GenBank/DDBJ whole genome shotgun (WGS) entry which is preliminary data.</text>
</comment>
<dbReference type="Proteomes" id="UP000824890">
    <property type="component" value="Unassembled WGS sequence"/>
</dbReference>
<name>A0ABQ7ZHT1_BRANA</name>
<keyword evidence="2" id="KW-1185">Reference proteome</keyword>
<evidence type="ECO:0000313" key="2">
    <source>
        <dbReference type="Proteomes" id="UP000824890"/>
    </source>
</evidence>